<dbReference type="SUPFAM" id="SSF159941">
    <property type="entry name" value="MM3350-like"/>
    <property type="match status" value="1"/>
</dbReference>
<dbReference type="InterPro" id="IPR012912">
    <property type="entry name" value="Plasmid_pRiA4b_Orf3-like"/>
</dbReference>
<dbReference type="RefSeq" id="WP_045396148.1">
    <property type="nucleotide sequence ID" value="NZ_BBLD01000007.1"/>
</dbReference>
<comment type="caution">
    <text evidence="2">The sequence shown here is derived from an EMBL/GenBank/DDBJ whole genome shotgun (WGS) entry which is preliminary data.</text>
</comment>
<dbReference type="Proteomes" id="UP001156669">
    <property type="component" value="Unassembled WGS sequence"/>
</dbReference>
<dbReference type="Gene3D" id="3.10.290.30">
    <property type="entry name" value="MM3350-like"/>
    <property type="match status" value="1"/>
</dbReference>
<sequence>MYITIKIDLVSGIYAFEDWGCEIEIAQNTSLRELHTIIQSAVGFENDHLYDFFISRREFGSSRETFDDSQYSLDTQLYGLFPLPKGKKLFYWFDFGDDWKFQISKTRSKPKSFVDGVEYPRLVKEIGEKPEQYAESDW</sequence>
<evidence type="ECO:0000313" key="2">
    <source>
        <dbReference type="EMBL" id="GLR05009.1"/>
    </source>
</evidence>
<gene>
    <name evidence="2" type="ORF">GCM10007906_25970</name>
</gene>
<dbReference type="InterPro" id="IPR024047">
    <property type="entry name" value="MM3350-like_sf"/>
</dbReference>
<dbReference type="PANTHER" id="PTHR41878">
    <property type="entry name" value="LEXA REPRESSOR-RELATED"/>
    <property type="match status" value="1"/>
</dbReference>
<protein>
    <recommendedName>
        <fullName evidence="1">Plasmid pRiA4b Orf3-like domain-containing protein</fullName>
    </recommendedName>
</protein>
<keyword evidence="3" id="KW-1185">Reference proteome</keyword>
<dbReference type="PANTHER" id="PTHR41878:SF1">
    <property type="entry name" value="TNPR PROTEIN"/>
    <property type="match status" value="1"/>
</dbReference>
<accession>A0ABQ5Y2R6</accession>
<name>A0ABQ5Y2R6_9VIBR</name>
<feature type="domain" description="Plasmid pRiA4b Orf3-like" evidence="1">
    <location>
        <begin position="22"/>
        <end position="130"/>
    </location>
</feature>
<evidence type="ECO:0000259" key="1">
    <source>
        <dbReference type="Pfam" id="PF07929"/>
    </source>
</evidence>
<proteinExistence type="predicted"/>
<dbReference type="EMBL" id="BSOE01000049">
    <property type="protein sequence ID" value="GLR05009.1"/>
    <property type="molecule type" value="Genomic_DNA"/>
</dbReference>
<reference evidence="3" key="1">
    <citation type="journal article" date="2019" name="Int. J. Syst. Evol. Microbiol.">
        <title>The Global Catalogue of Microorganisms (GCM) 10K type strain sequencing project: providing services to taxonomists for standard genome sequencing and annotation.</title>
        <authorList>
            <consortium name="The Broad Institute Genomics Platform"/>
            <consortium name="The Broad Institute Genome Sequencing Center for Infectious Disease"/>
            <person name="Wu L."/>
            <person name="Ma J."/>
        </authorList>
    </citation>
    <scope>NUCLEOTIDE SEQUENCE [LARGE SCALE GENOMIC DNA]</scope>
    <source>
        <strain evidence="3">NBRC 110633</strain>
    </source>
</reference>
<dbReference type="Pfam" id="PF07929">
    <property type="entry name" value="PRiA4_ORF3"/>
    <property type="match status" value="1"/>
</dbReference>
<organism evidence="2 3">
    <name type="scientific">Vibrio hyugaensis</name>
    <dbReference type="NCBI Taxonomy" id="1534743"/>
    <lineage>
        <taxon>Bacteria</taxon>
        <taxon>Pseudomonadati</taxon>
        <taxon>Pseudomonadota</taxon>
        <taxon>Gammaproteobacteria</taxon>
        <taxon>Vibrionales</taxon>
        <taxon>Vibrionaceae</taxon>
        <taxon>Vibrio</taxon>
    </lineage>
</organism>
<evidence type="ECO:0000313" key="3">
    <source>
        <dbReference type="Proteomes" id="UP001156669"/>
    </source>
</evidence>